<dbReference type="PANTHER" id="PTHR43615">
    <property type="entry name" value="PHOSPHOENOLPYRUVATE SYNTHASE-RELATED"/>
    <property type="match status" value="1"/>
</dbReference>
<proteinExistence type="predicted"/>
<dbReference type="SUPFAM" id="SSF52009">
    <property type="entry name" value="Phosphohistidine domain"/>
    <property type="match status" value="1"/>
</dbReference>
<dbReference type="Proteomes" id="UP000735302">
    <property type="component" value="Unassembled WGS sequence"/>
</dbReference>
<dbReference type="EMBL" id="BLXT01008305">
    <property type="protein sequence ID" value="GFO47324.1"/>
    <property type="molecule type" value="Genomic_DNA"/>
</dbReference>
<dbReference type="InterPro" id="IPR036637">
    <property type="entry name" value="Phosphohistidine_dom_sf"/>
</dbReference>
<gene>
    <name evidence="2" type="ORF">PoB_007382900</name>
</gene>
<dbReference type="PANTHER" id="PTHR43615:SF1">
    <property type="entry name" value="PPDK_N DOMAIN-CONTAINING PROTEIN"/>
    <property type="match status" value="1"/>
</dbReference>
<dbReference type="Pfam" id="PF00391">
    <property type="entry name" value="PEP-utilizers"/>
    <property type="match status" value="1"/>
</dbReference>
<dbReference type="GO" id="GO:0016772">
    <property type="term" value="F:transferase activity, transferring phosphorus-containing groups"/>
    <property type="evidence" value="ECO:0007669"/>
    <property type="project" value="InterPro"/>
</dbReference>
<organism evidence="2 3">
    <name type="scientific">Plakobranchus ocellatus</name>
    <dbReference type="NCBI Taxonomy" id="259542"/>
    <lineage>
        <taxon>Eukaryota</taxon>
        <taxon>Metazoa</taxon>
        <taxon>Spiralia</taxon>
        <taxon>Lophotrochozoa</taxon>
        <taxon>Mollusca</taxon>
        <taxon>Gastropoda</taxon>
        <taxon>Heterobranchia</taxon>
        <taxon>Euthyneura</taxon>
        <taxon>Panpulmonata</taxon>
        <taxon>Sacoglossa</taxon>
        <taxon>Placobranchoidea</taxon>
        <taxon>Plakobranchidae</taxon>
        <taxon>Plakobranchus</taxon>
    </lineage>
</organism>
<dbReference type="Gene3D" id="3.50.30.10">
    <property type="entry name" value="Phosphohistidine domain"/>
    <property type="match status" value="1"/>
</dbReference>
<accession>A0AAV4DTK1</accession>
<reference evidence="2 3" key="1">
    <citation type="journal article" date="2021" name="Elife">
        <title>Chloroplast acquisition without the gene transfer in kleptoplastic sea slugs, Plakobranchus ocellatus.</title>
        <authorList>
            <person name="Maeda T."/>
            <person name="Takahashi S."/>
            <person name="Yoshida T."/>
            <person name="Shimamura S."/>
            <person name="Takaki Y."/>
            <person name="Nagai Y."/>
            <person name="Toyoda A."/>
            <person name="Suzuki Y."/>
            <person name="Arimoto A."/>
            <person name="Ishii H."/>
            <person name="Satoh N."/>
            <person name="Nishiyama T."/>
            <person name="Hasebe M."/>
            <person name="Maruyama T."/>
            <person name="Minagawa J."/>
            <person name="Obokata J."/>
            <person name="Shigenobu S."/>
        </authorList>
    </citation>
    <scope>NUCLEOTIDE SEQUENCE [LARGE SCALE GENOMIC DNA]</scope>
</reference>
<evidence type="ECO:0000313" key="3">
    <source>
        <dbReference type="Proteomes" id="UP000735302"/>
    </source>
</evidence>
<protein>
    <submittedName>
        <fullName evidence="2">Phosphoenolpyruvate synthase</fullName>
    </submittedName>
</protein>
<sequence>MPGALTPLSLSTFSTAIEYSLQVLLYHVGARRRPNHLSKCLPSICNHLFIALIDVGSIVNHAMMARKDIMEISLLGSFLPEMTTQQMENYAGKSVGFQRFLNFISMMKMWSKASSMCSYWERKIPNYHIGPEATTAAELYHCLDKQLVDYETVWVWTLINSGRSGNMATVLMSIIGGDASGWTTQHYGDMALLLSQCSDVYSAEVPHAIENIACAIAQAGPKQVENFLATPDKECLGFLSSHPGILKMVEDFLDRHGHRCLRESEMREKSWRSAPEKFISVLKLMLKTKAYEKTERVQLSIPELLNKMTTKLPFYKKQILKVLLPKAWQAVAAREWGKSLSIQMNEVFKLTYQRLSMLLHKEGRLPDADLMYFLTHQEIGTLLKTRSARLVIKAQKRRKVLVKQTALKFEQMNKSRPVPVDVSCGTPQLSDVECLAGMPVSQGQITGPAQVVHSLEEASVIKPGDILVVKSTDVGWSPYFPLIGGLVTELGGLISHGAVVAREYGIPCVVNVNKATSVIQSGEMLQLDGRAGVVKRLTCKSDS</sequence>
<evidence type="ECO:0000313" key="2">
    <source>
        <dbReference type="EMBL" id="GFO47324.1"/>
    </source>
</evidence>
<comment type="caution">
    <text evidence="2">The sequence shown here is derived from an EMBL/GenBank/DDBJ whole genome shotgun (WGS) entry which is preliminary data.</text>
</comment>
<dbReference type="AlphaFoldDB" id="A0AAV4DTK1"/>
<evidence type="ECO:0000259" key="1">
    <source>
        <dbReference type="Pfam" id="PF00391"/>
    </source>
</evidence>
<dbReference type="InterPro" id="IPR008279">
    <property type="entry name" value="PEP-util_enz_mobile_dom"/>
</dbReference>
<dbReference type="InterPro" id="IPR051549">
    <property type="entry name" value="PEP_Utilizing_Enz"/>
</dbReference>
<name>A0AAV4DTK1_9GAST</name>
<feature type="domain" description="PEP-utilising enzyme mobile" evidence="1">
    <location>
        <begin position="461"/>
        <end position="532"/>
    </location>
</feature>
<keyword evidence="3" id="KW-1185">Reference proteome</keyword>